<dbReference type="OrthoDB" id="289932at2759"/>
<organism evidence="4 5">
    <name type="scientific">Paramecium tetraurelia</name>
    <dbReference type="NCBI Taxonomy" id="5888"/>
    <lineage>
        <taxon>Eukaryota</taxon>
        <taxon>Sar</taxon>
        <taxon>Alveolata</taxon>
        <taxon>Ciliophora</taxon>
        <taxon>Intramacronucleata</taxon>
        <taxon>Oligohymenophorea</taxon>
        <taxon>Peniculida</taxon>
        <taxon>Parameciidae</taxon>
        <taxon>Paramecium</taxon>
    </lineage>
</organism>
<dbReference type="InterPro" id="IPR002048">
    <property type="entry name" value="EF_hand_dom"/>
</dbReference>
<accession>A0C3W5</accession>
<dbReference type="SUPFAM" id="SSF48371">
    <property type="entry name" value="ARM repeat"/>
    <property type="match status" value="1"/>
</dbReference>
<dbReference type="STRING" id="5888.A0C3W5"/>
<dbReference type="PANTHER" id="PTHR24006">
    <property type="entry name" value="UBIQUITIN CARBOXYL-TERMINAL HYDROLASE"/>
    <property type="match status" value="1"/>
</dbReference>
<dbReference type="PROSITE" id="PS50235">
    <property type="entry name" value="USP_3"/>
    <property type="match status" value="1"/>
</dbReference>
<dbReference type="Gene3D" id="3.90.70.10">
    <property type="entry name" value="Cysteine proteinases"/>
    <property type="match status" value="1"/>
</dbReference>
<dbReference type="GO" id="GO:0005509">
    <property type="term" value="F:calcium ion binding"/>
    <property type="evidence" value="ECO:0007669"/>
    <property type="project" value="InterPro"/>
</dbReference>
<dbReference type="GO" id="GO:0004843">
    <property type="term" value="F:cysteine-type deubiquitinase activity"/>
    <property type="evidence" value="ECO:0000318"/>
    <property type="project" value="GO_Central"/>
</dbReference>
<keyword evidence="5" id="KW-1185">Reference proteome</keyword>
<dbReference type="OMA" id="WFVARET"/>
<dbReference type="GO" id="GO:0005634">
    <property type="term" value="C:nucleus"/>
    <property type="evidence" value="ECO:0000318"/>
    <property type="project" value="GO_Central"/>
</dbReference>
<dbReference type="Pfam" id="PF00443">
    <property type="entry name" value="UCH"/>
    <property type="match status" value="1"/>
</dbReference>
<evidence type="ECO:0008006" key="6">
    <source>
        <dbReference type="Google" id="ProtNLM"/>
    </source>
</evidence>
<dbReference type="Gene3D" id="1.10.238.10">
    <property type="entry name" value="EF-hand"/>
    <property type="match status" value="1"/>
</dbReference>
<dbReference type="EMBL" id="CT868039">
    <property type="protein sequence ID" value="CAK65482.1"/>
    <property type="molecule type" value="Genomic_DNA"/>
</dbReference>
<dbReference type="FunFam" id="3.90.70.10:FF:000218">
    <property type="entry name" value="Uncharacterized protein"/>
    <property type="match status" value="1"/>
</dbReference>
<evidence type="ECO:0000259" key="2">
    <source>
        <dbReference type="PROSITE" id="PS50222"/>
    </source>
</evidence>
<dbReference type="PROSITE" id="PS00973">
    <property type="entry name" value="USP_2"/>
    <property type="match status" value="1"/>
</dbReference>
<dbReference type="SUPFAM" id="SSF47473">
    <property type="entry name" value="EF-hand"/>
    <property type="match status" value="1"/>
</dbReference>
<dbReference type="Proteomes" id="UP000000600">
    <property type="component" value="Unassembled WGS sequence"/>
</dbReference>
<feature type="domain" description="EF-hand" evidence="2">
    <location>
        <begin position="1034"/>
        <end position="1069"/>
    </location>
</feature>
<sequence>MNIEELKDSIQKLGSQSQEQDKIHYQSCQKELEIVWQQIQHQVGLDLIYQSGKAVIELRSQATGWKQANKILSHIVKVCLNNKEQLKAWETLKIVMDPDKQIYKCHELHQIDVNQFSHHEFTQYEFCAELQEGQQVDALYEDEKGNVIGWCRATIDKLNEKFVWVKWHENDDKRKIVRYSMDLAPFKSKVTDEEWQWRHSLQPGDLIDCFENRHWQNATIIAALKDEEVEYIVGFRVYDEKGNLYDSMGKRYIGWNSQNDERIRAVNPRIQKRNTFSKGQYPNPYCQEDIIMDCNDFLYPDTHYAIPRFTTKQTGRSIVLTQMINDFGTQGLFHYILEQIQAKCTIDFLHFYMQVLNNIHEMLNKQFVTSYVPTLEIAVQNNILQSPDNNLRNFSAQKITDILQSLANLLKRVYTLQRRQEIIDKFDFDIAFKCFTSDFLERKIQGLKAIQELIKRTKDQYNQYGIQEYQKQAAIQTILEWLNEKKIFESLYVGSGNSHLVQRSGEFFKFLVEEKMIGIQNLKEILSSLDKAEYEHKLAIHKLFKDVSNSLDKEWLDFLTDEICNKDPKEVSKDDLDLLLDIVKSNHKYKEDYIQKCCNCYWNVLKDGQLNQTLFEQYLAQYIEQVTSFEMRPHKGGQVNMIGESIVKLQSPLIGLKVLTKLIEKLDITVAVWEQYTRNTALTDLQQNYQIIEDVIFQIKNAKQQNENFEEIKVRMNFIQIFYQNITTYDYRLQFKVISTLWELLVCKSDCQQEKELVYKWFNALNNLDGQSQLASMVTSQELKKFFSEKMTADLAHLTEEGFNCLKTVLLTINKSESFGIDVLWQIILEGENEKVSQMAIEYCHLFESSVDRLFQKIQENRESNQKLLRCLLVLEDFIDQSEVNGVGNLKSLNALSQGEELLIQIQYDNSQQRRFTIQINDNQTIVELRVAISKVIKIQWDALGLNSLKGEIKFTENGKMIKDLRLKKDEIIIVFKKQIKEVPEAQLLEGDNLSEQAKVVFTEIFSEYSTDGKMTKEDCTRFVTGCTGNPCSIDDANIQRTFEQYDKDKDQILTLQDFFEFYTDSARTKKSTVWLNLQTLHYRNDLIRGDRVPLPQINPQQLPRGQIVQNQEYLDLLFEFLSSSSIDVQEKTWYLLRRLPPSPQLIKQMLTFENITKPTDWDSILVSNHYRLLYSLYIIEFLMNQQDSNNLQALIEDQDILNLKDKWMSKFLQYGGFDRLLQFFKEYQDKSVSTLSQIEKEILSFLLNTFQNYVIAACAVQIPNLFKASRGIQIIRPLDQVLLDIRQSEEPKEFQLLVQKLKESRLGDNIIEKIENFISVLINLIQELLKCNELEQEDRQIIEHSIIIIIVILLHNQELLVKSIENIEFINIFFSGIFTGNSDTLRNLFSRAILVLCHESQKKNNQPTRIILQQLIAMENSQGSSAQYYELLSQLIDSAFESEESQQFIDYQQLSQQVLQNLMNYQSQETRSKNTSTDKILVGLLNLLTKLYRFIKQPIVDIIFNDCLFSMQEEKEIKCKSADSRKVAFNLLNKLAQQQNMNTIIANLQLLSQKIPNINRWNYIPTSEIRSTLGYCGIKNLRCICYMNAMLQQFYMIKPFRYGILQANDQKEVDLQISKTGFTYDDNVLHQLQQMFSYLELSDRVDYNPQEFCAAFKDYAGEPVNIFIQQDAQEFLNMIFDKLENMLKETVYKNIMDGVFGGKTCTQIQCQNCKATKSKDEIFYNLSLPIKNLKNLQECFDKFVQGEIISDFKCESCNQKVDVNKCQLLAQLPNILILHLQRIVFNLDTFMNEKINTRLEFPINLDLQQYTINKDQCTSYKLVGVVVHVGTADVGHYFSYIDIKNQDQWLEFNDHKIKEFKLKQMQQECFGGSGNMDYNENDVWGSGFRENSQSAYMLVYEKVQKDQISLVFNSEQELQNNLHQFENYTIDPNQKNCLLVDYNSQKPYIPKEYQSKVNCDNQQFLLERNLFSQDFLKFILDASEFVNEENANKMIDVLIKFNYDLLSRSYENSLMEQFNTKILQLIQQYPNINYLDLVYFGKLNKVVDLLLVCPEARTRKHFSKLLSTLFNQAIQIQGEITEKFNEGLDQLFLMIQDQVPKNWTRYEFYFQFWLDFLQEGKPQQEYLKKKNMFLYMIDFILDRSSPLQLYEKKVQMGNAYVAMNIQIQVQIVSTLLNLDQQLSLNEKKLLYQPKLYDKILKTKVDDILPLIQKLSYKNKYFSEIISGCIMRGMSNGEVDEFKNYLQVAQSFLLIDDNLQIERLEWLIGIPSSKQKDSTKIYDNQINEIPSFGLFGLSSLEEDYWTFASPLGWSNCLFDYFCSHRGIKNYDTQCLLILKCLLQISVQNQTCFNYISNLPCVNYQYKYNEDIFKTFIDIYILDTKRFYSLNNRKQESEETKLLLEEYLKKLEQTRDPSKPQYDYIIGKSVEVIKKTKLFYLFNPVTKEELTVNEESSNFKQIKQQIDDGSLQKIITLEEKVFITHVCDNLPTGQTNEALPEQYVKGTQIHHFSVDPNSEAANFIQSKAWNVESNDKAVVSNPRQAETVRQIQLQNNTNRNLQVILEIKGPQNACHYIPTSKIQSLMNPKIIATMLTTIKMKSQDEFPKLDLFLQYKKQEPKSESYLYISDQNEMNLELL</sequence>
<protein>
    <recommendedName>
        <fullName evidence="6">Ubiquitinyl hydrolase 1</fullName>
    </recommendedName>
</protein>
<dbReference type="PROSITE" id="PS00018">
    <property type="entry name" value="EF_HAND_1"/>
    <property type="match status" value="1"/>
</dbReference>
<evidence type="ECO:0000259" key="3">
    <source>
        <dbReference type="PROSITE" id="PS50235"/>
    </source>
</evidence>
<dbReference type="SUPFAM" id="SSF54236">
    <property type="entry name" value="Ubiquitin-like"/>
    <property type="match status" value="1"/>
</dbReference>
<dbReference type="InterPro" id="IPR029071">
    <property type="entry name" value="Ubiquitin-like_domsf"/>
</dbReference>
<dbReference type="InterPro" id="IPR038765">
    <property type="entry name" value="Papain-like_cys_pep_sf"/>
</dbReference>
<dbReference type="InterPro" id="IPR018247">
    <property type="entry name" value="EF_Hand_1_Ca_BS"/>
</dbReference>
<dbReference type="KEGG" id="ptm:GSPATT00034961001"/>
<dbReference type="InterPro" id="IPR018200">
    <property type="entry name" value="USP_CS"/>
</dbReference>
<dbReference type="HOGENOM" id="CLU_226963_0_0_1"/>
<evidence type="ECO:0000313" key="4">
    <source>
        <dbReference type="EMBL" id="CAK65482.1"/>
    </source>
</evidence>
<gene>
    <name evidence="4" type="ORF">GSPATT00034961001</name>
</gene>
<dbReference type="eggNOG" id="KOG1866">
    <property type="taxonomic scope" value="Eukaryota"/>
</dbReference>
<dbReference type="PANTHER" id="PTHR24006:SF827">
    <property type="entry name" value="UBIQUITIN CARBOXYL-TERMINAL HYDROLASE 34"/>
    <property type="match status" value="1"/>
</dbReference>
<dbReference type="GO" id="GO:0031647">
    <property type="term" value="P:regulation of protein stability"/>
    <property type="evidence" value="ECO:0000318"/>
    <property type="project" value="GO_Central"/>
</dbReference>
<keyword evidence="1" id="KW-0106">Calcium</keyword>
<dbReference type="InterPro" id="IPR050164">
    <property type="entry name" value="Peptidase_C19"/>
</dbReference>
<dbReference type="InterPro" id="IPR001394">
    <property type="entry name" value="Peptidase_C19_UCH"/>
</dbReference>
<dbReference type="RefSeq" id="XP_001432879.1">
    <property type="nucleotide sequence ID" value="XM_001432842.1"/>
</dbReference>
<reference evidence="4 5" key="1">
    <citation type="journal article" date="2006" name="Nature">
        <title>Global trends of whole-genome duplications revealed by the ciliate Paramecium tetraurelia.</title>
        <authorList>
            <consortium name="Genoscope"/>
            <person name="Aury J.-M."/>
            <person name="Jaillon O."/>
            <person name="Duret L."/>
            <person name="Noel B."/>
            <person name="Jubin C."/>
            <person name="Porcel B.M."/>
            <person name="Segurens B."/>
            <person name="Daubin V."/>
            <person name="Anthouard V."/>
            <person name="Aiach N."/>
            <person name="Arnaiz O."/>
            <person name="Billaut A."/>
            <person name="Beisson J."/>
            <person name="Blanc I."/>
            <person name="Bouhouche K."/>
            <person name="Camara F."/>
            <person name="Duharcourt S."/>
            <person name="Guigo R."/>
            <person name="Gogendeau D."/>
            <person name="Katinka M."/>
            <person name="Keller A.-M."/>
            <person name="Kissmehl R."/>
            <person name="Klotz C."/>
            <person name="Koll F."/>
            <person name="Le Moue A."/>
            <person name="Lepere C."/>
            <person name="Malinsky S."/>
            <person name="Nowacki M."/>
            <person name="Nowak J.K."/>
            <person name="Plattner H."/>
            <person name="Poulain J."/>
            <person name="Ruiz F."/>
            <person name="Serrano V."/>
            <person name="Zagulski M."/>
            <person name="Dessen P."/>
            <person name="Betermier M."/>
            <person name="Weissenbach J."/>
            <person name="Scarpelli C."/>
            <person name="Schachter V."/>
            <person name="Sperling L."/>
            <person name="Meyer E."/>
            <person name="Cohen J."/>
            <person name="Wincker P."/>
        </authorList>
    </citation>
    <scope>NUCLEOTIDE SEQUENCE [LARGE SCALE GENOMIC DNA]</scope>
    <source>
        <strain evidence="4 5">Stock d4-2</strain>
    </source>
</reference>
<dbReference type="SUPFAM" id="SSF54001">
    <property type="entry name" value="Cysteine proteinases"/>
    <property type="match status" value="1"/>
</dbReference>
<proteinExistence type="predicted"/>
<evidence type="ECO:0000313" key="5">
    <source>
        <dbReference type="Proteomes" id="UP000000600"/>
    </source>
</evidence>
<dbReference type="InterPro" id="IPR028889">
    <property type="entry name" value="USP"/>
</dbReference>
<feature type="domain" description="USP" evidence="3">
    <location>
        <begin position="1577"/>
        <end position="1904"/>
    </location>
</feature>
<dbReference type="InParanoid" id="A0C3W5"/>
<dbReference type="GeneID" id="5018664"/>
<evidence type="ECO:0000256" key="1">
    <source>
        <dbReference type="ARBA" id="ARBA00022837"/>
    </source>
</evidence>
<dbReference type="PROSITE" id="PS50222">
    <property type="entry name" value="EF_HAND_2"/>
    <property type="match status" value="1"/>
</dbReference>
<dbReference type="InterPro" id="IPR011992">
    <property type="entry name" value="EF-hand-dom_pair"/>
</dbReference>
<name>A0C3W5_PARTE</name>
<dbReference type="GO" id="GO:0005829">
    <property type="term" value="C:cytosol"/>
    <property type="evidence" value="ECO:0000318"/>
    <property type="project" value="GO_Central"/>
</dbReference>
<dbReference type="InterPro" id="IPR016024">
    <property type="entry name" value="ARM-type_fold"/>
</dbReference>
<dbReference type="GO" id="GO:0016579">
    <property type="term" value="P:protein deubiquitination"/>
    <property type="evidence" value="ECO:0007669"/>
    <property type="project" value="InterPro"/>
</dbReference>